<dbReference type="Proteomes" id="UP000045285">
    <property type="component" value="Unassembled WGS sequence"/>
</dbReference>
<gene>
    <name evidence="1" type="ORF">MPL3356_50006</name>
</gene>
<keyword evidence="2" id="KW-1185">Reference proteome</keyword>
<evidence type="ECO:0000313" key="1">
    <source>
        <dbReference type="EMBL" id="CDX25098.1"/>
    </source>
</evidence>
<protein>
    <submittedName>
        <fullName evidence="1">Uncharacterized protein</fullName>
    </submittedName>
</protein>
<reference evidence="2" key="1">
    <citation type="submission" date="2014-08" db="EMBL/GenBank/DDBJ databases">
        <authorList>
            <person name="Moulin L."/>
        </authorList>
    </citation>
    <scope>NUCLEOTIDE SEQUENCE [LARGE SCALE GENOMIC DNA]</scope>
</reference>
<dbReference type="AlphaFoldDB" id="A0A090EBV0"/>
<evidence type="ECO:0000313" key="2">
    <source>
        <dbReference type="Proteomes" id="UP000045285"/>
    </source>
</evidence>
<accession>A0A090EBV0</accession>
<name>A0A090EBV0_MESPL</name>
<sequence length="22" mass="2723">MQEVIREEDIWDVYRTSRLGNI</sequence>
<proteinExistence type="predicted"/>
<organism evidence="1 2">
    <name type="scientific">Mesorhizobium plurifarium</name>
    <dbReference type="NCBI Taxonomy" id="69974"/>
    <lineage>
        <taxon>Bacteria</taxon>
        <taxon>Pseudomonadati</taxon>
        <taxon>Pseudomonadota</taxon>
        <taxon>Alphaproteobacteria</taxon>
        <taxon>Hyphomicrobiales</taxon>
        <taxon>Phyllobacteriaceae</taxon>
        <taxon>Mesorhizobium</taxon>
    </lineage>
</organism>
<dbReference type="EMBL" id="CCMZ01000045">
    <property type="protein sequence ID" value="CDX25098.1"/>
    <property type="molecule type" value="Genomic_DNA"/>
</dbReference>